<name>A0A1H8HH78_9BACI</name>
<feature type="transmembrane region" description="Helical" evidence="1">
    <location>
        <begin position="46"/>
        <end position="69"/>
    </location>
</feature>
<gene>
    <name evidence="2" type="ORF">SAMN05192533_11514</name>
</gene>
<protein>
    <recommendedName>
        <fullName evidence="4">ABC-2 family transporter protein</fullName>
    </recommendedName>
</protein>
<feature type="transmembrane region" description="Helical" evidence="1">
    <location>
        <begin position="130"/>
        <end position="157"/>
    </location>
</feature>
<keyword evidence="1" id="KW-0472">Membrane</keyword>
<dbReference type="OrthoDB" id="2962380at2"/>
<feature type="transmembrane region" description="Helical" evidence="1">
    <location>
        <begin position="169"/>
        <end position="190"/>
    </location>
</feature>
<dbReference type="STRING" id="930146.SAMN05192533_11514"/>
<organism evidence="2 3">
    <name type="scientific">Mesobacillus persicus</name>
    <dbReference type="NCBI Taxonomy" id="930146"/>
    <lineage>
        <taxon>Bacteria</taxon>
        <taxon>Bacillati</taxon>
        <taxon>Bacillota</taxon>
        <taxon>Bacilli</taxon>
        <taxon>Bacillales</taxon>
        <taxon>Bacillaceae</taxon>
        <taxon>Mesobacillus</taxon>
    </lineage>
</organism>
<evidence type="ECO:0008006" key="4">
    <source>
        <dbReference type="Google" id="ProtNLM"/>
    </source>
</evidence>
<keyword evidence="1" id="KW-1133">Transmembrane helix</keyword>
<reference evidence="3" key="1">
    <citation type="submission" date="2016-10" db="EMBL/GenBank/DDBJ databases">
        <authorList>
            <person name="Varghese N."/>
            <person name="Submissions S."/>
        </authorList>
    </citation>
    <scope>NUCLEOTIDE SEQUENCE [LARGE SCALE GENOMIC DNA]</scope>
    <source>
        <strain evidence="3">B48,IBRC-M 10115,DSM 25386,CECT 8001</strain>
    </source>
</reference>
<accession>A0A1H8HH78</accession>
<keyword evidence="3" id="KW-1185">Reference proteome</keyword>
<dbReference type="RefSeq" id="WP_090748908.1">
    <property type="nucleotide sequence ID" value="NZ_FOBW01000015.1"/>
</dbReference>
<feature type="transmembrane region" description="Helical" evidence="1">
    <location>
        <begin position="20"/>
        <end position="40"/>
    </location>
</feature>
<dbReference type="EMBL" id="FOBW01000015">
    <property type="protein sequence ID" value="SEN55287.1"/>
    <property type="molecule type" value="Genomic_DNA"/>
</dbReference>
<feature type="transmembrane region" description="Helical" evidence="1">
    <location>
        <begin position="90"/>
        <end position="118"/>
    </location>
</feature>
<dbReference type="AlphaFoldDB" id="A0A1H8HH78"/>
<feature type="transmembrane region" description="Helical" evidence="1">
    <location>
        <begin position="233"/>
        <end position="251"/>
    </location>
</feature>
<evidence type="ECO:0000313" key="3">
    <source>
        <dbReference type="Proteomes" id="UP000198553"/>
    </source>
</evidence>
<proteinExistence type="predicted"/>
<keyword evidence="1" id="KW-0812">Transmembrane</keyword>
<sequence length="257" mass="29644">MNPKFGLLKKDYRISRNMFLTWGAAVILALIGGIALSAYWSQPAGTLPVIILIGLLHFIFAPVFMLGLLNIEAKTQLWLYTPRRGIELIFSKFAVIFTYQLILQMVLTIYTAINLFWFGRQVYDQIGMRLFLEAIILLNILILLFGFYLNSWLTFLWTVYHSMKNVAKLVRWITVIGIVIAYNMVESLLLSATPLRDFLFQYQINVVSDASLSYQDQQWRAVLEPAQIPVIPLLWYLLLFTILVTAAARLLERKVEV</sequence>
<dbReference type="Proteomes" id="UP000198553">
    <property type="component" value="Unassembled WGS sequence"/>
</dbReference>
<evidence type="ECO:0000256" key="1">
    <source>
        <dbReference type="SAM" id="Phobius"/>
    </source>
</evidence>
<evidence type="ECO:0000313" key="2">
    <source>
        <dbReference type="EMBL" id="SEN55287.1"/>
    </source>
</evidence>